<evidence type="ECO:0000313" key="2">
    <source>
        <dbReference type="EMBL" id="CAF1636346.1"/>
    </source>
</evidence>
<sequence>DDGRGGEGTESSRGDPREVDFSKVDEVRSDDEEGCLRGDPRDGAKGSPSPTSGRDIFPTIAGGDGWSASAVYCVCRRQEECSLSLFQLRHVCF</sequence>
<accession>A0A816DEN8</accession>
<proteinExistence type="predicted"/>
<reference evidence="2" key="1">
    <citation type="submission" date="2021-02" db="EMBL/GenBank/DDBJ databases">
        <authorList>
            <person name="Nowell W R."/>
        </authorList>
    </citation>
    <scope>NUCLEOTIDE SEQUENCE</scope>
</reference>
<evidence type="ECO:0000313" key="3">
    <source>
        <dbReference type="EMBL" id="CAF4542350.1"/>
    </source>
</evidence>
<dbReference type="AlphaFoldDB" id="A0A816DEN8"/>
<dbReference type="EMBL" id="CAJOBC010113918">
    <property type="protein sequence ID" value="CAF4542350.1"/>
    <property type="molecule type" value="Genomic_DNA"/>
</dbReference>
<dbReference type="Proteomes" id="UP000681722">
    <property type="component" value="Unassembled WGS sequence"/>
</dbReference>
<evidence type="ECO:0000256" key="1">
    <source>
        <dbReference type="SAM" id="MobiDB-lite"/>
    </source>
</evidence>
<gene>
    <name evidence="2" type="ORF">GPM918_LOCUS44672</name>
    <name evidence="3" type="ORF">SRO942_LOCUS46645</name>
</gene>
<organism evidence="2 4">
    <name type="scientific">Didymodactylos carnosus</name>
    <dbReference type="NCBI Taxonomy" id="1234261"/>
    <lineage>
        <taxon>Eukaryota</taxon>
        <taxon>Metazoa</taxon>
        <taxon>Spiralia</taxon>
        <taxon>Gnathifera</taxon>
        <taxon>Rotifera</taxon>
        <taxon>Eurotatoria</taxon>
        <taxon>Bdelloidea</taxon>
        <taxon>Philodinida</taxon>
        <taxon>Philodinidae</taxon>
        <taxon>Didymodactylos</taxon>
    </lineage>
</organism>
<name>A0A816DEN8_9BILA</name>
<comment type="caution">
    <text evidence="2">The sequence shown here is derived from an EMBL/GenBank/DDBJ whole genome shotgun (WGS) entry which is preliminary data.</text>
</comment>
<feature type="non-terminal residue" evidence="2">
    <location>
        <position position="1"/>
    </location>
</feature>
<protein>
    <submittedName>
        <fullName evidence="2">Uncharacterized protein</fullName>
    </submittedName>
</protein>
<dbReference type="Proteomes" id="UP000663829">
    <property type="component" value="Unassembled WGS sequence"/>
</dbReference>
<feature type="region of interest" description="Disordered" evidence="1">
    <location>
        <begin position="1"/>
        <end position="63"/>
    </location>
</feature>
<feature type="compositionally biased region" description="Basic and acidic residues" evidence="1">
    <location>
        <begin position="34"/>
        <end position="44"/>
    </location>
</feature>
<feature type="compositionally biased region" description="Basic and acidic residues" evidence="1">
    <location>
        <begin position="1"/>
        <end position="27"/>
    </location>
</feature>
<evidence type="ECO:0000313" key="4">
    <source>
        <dbReference type="Proteomes" id="UP000663829"/>
    </source>
</evidence>
<dbReference type="EMBL" id="CAJNOQ010045545">
    <property type="protein sequence ID" value="CAF1636346.1"/>
    <property type="molecule type" value="Genomic_DNA"/>
</dbReference>
<keyword evidence="4" id="KW-1185">Reference proteome</keyword>